<evidence type="ECO:0000313" key="2">
    <source>
        <dbReference type="EMBL" id="GHC06325.1"/>
    </source>
</evidence>
<dbReference type="AlphaFoldDB" id="A0A8J3DCQ4"/>
<feature type="transmembrane region" description="Helical" evidence="1">
    <location>
        <begin position="12"/>
        <end position="37"/>
    </location>
</feature>
<dbReference type="Proteomes" id="UP000642829">
    <property type="component" value="Unassembled WGS sequence"/>
</dbReference>
<dbReference type="RefSeq" id="WP_189515547.1">
    <property type="nucleotide sequence ID" value="NZ_BMXG01000015.1"/>
</dbReference>
<gene>
    <name evidence="2" type="ORF">GCM10007047_24300</name>
</gene>
<accession>A0A8J3DCQ4</accession>
<keyword evidence="1" id="KW-0812">Transmembrane</keyword>
<keyword evidence="1" id="KW-1133">Transmembrane helix</keyword>
<proteinExistence type="predicted"/>
<reference evidence="2" key="2">
    <citation type="submission" date="2020-09" db="EMBL/GenBank/DDBJ databases">
        <authorList>
            <person name="Sun Q."/>
            <person name="Kim S."/>
        </authorList>
    </citation>
    <scope>NUCLEOTIDE SEQUENCE</scope>
    <source>
        <strain evidence="2">KCTC 12870</strain>
    </source>
</reference>
<sequence length="275" mass="29225">MKKLNLYQSGSGSMLIAAIIFAMVAFMMLGTVLPSYLTDYRTSVRNRLLSSAFALAEAGGEEAIWSAYQNGWDVDAWKADADWKAITGADGETYYVRRVYFPNVSLGGTYTGYAKVAIKEPVRGESMEVVAQGIIIDEKGNDYINQIVQVDTNMLKPFVGFVSEDTLDLGSGTTVSATNTDNFPTIAEALADRDSNGVVGSLSTSSNSVQLANSNQKTPANVSAFQIGTVITGASVFSDAVSYSGTVLNQTSNYTASFPSIEHPSASGNNGPTSF</sequence>
<keyword evidence="1" id="KW-0472">Membrane</keyword>
<name>A0A8J3DCQ4_9BACT</name>
<protein>
    <submittedName>
        <fullName evidence="2">Uncharacterized protein</fullName>
    </submittedName>
</protein>
<keyword evidence="3" id="KW-1185">Reference proteome</keyword>
<reference evidence="2" key="1">
    <citation type="journal article" date="2014" name="Int. J. Syst. Evol. Microbiol.">
        <title>Complete genome sequence of Corynebacterium casei LMG S-19264T (=DSM 44701T), isolated from a smear-ripened cheese.</title>
        <authorList>
            <consortium name="US DOE Joint Genome Institute (JGI-PGF)"/>
            <person name="Walter F."/>
            <person name="Albersmeier A."/>
            <person name="Kalinowski J."/>
            <person name="Ruckert C."/>
        </authorList>
    </citation>
    <scope>NUCLEOTIDE SEQUENCE</scope>
    <source>
        <strain evidence="2">KCTC 12870</strain>
    </source>
</reference>
<organism evidence="2 3">
    <name type="scientific">Cerasicoccus arenae</name>
    <dbReference type="NCBI Taxonomy" id="424488"/>
    <lineage>
        <taxon>Bacteria</taxon>
        <taxon>Pseudomonadati</taxon>
        <taxon>Verrucomicrobiota</taxon>
        <taxon>Opitutia</taxon>
        <taxon>Puniceicoccales</taxon>
        <taxon>Cerasicoccaceae</taxon>
        <taxon>Cerasicoccus</taxon>
    </lineage>
</organism>
<dbReference type="EMBL" id="BMXG01000015">
    <property type="protein sequence ID" value="GHC06325.1"/>
    <property type="molecule type" value="Genomic_DNA"/>
</dbReference>
<comment type="caution">
    <text evidence="2">The sequence shown here is derived from an EMBL/GenBank/DDBJ whole genome shotgun (WGS) entry which is preliminary data.</text>
</comment>
<evidence type="ECO:0000313" key="3">
    <source>
        <dbReference type="Proteomes" id="UP000642829"/>
    </source>
</evidence>
<evidence type="ECO:0000256" key="1">
    <source>
        <dbReference type="SAM" id="Phobius"/>
    </source>
</evidence>